<feature type="compositionally biased region" description="Basic and acidic residues" evidence="1">
    <location>
        <begin position="536"/>
        <end position="546"/>
    </location>
</feature>
<comment type="caution">
    <text evidence="2">The sequence shown here is derived from an EMBL/GenBank/DDBJ whole genome shotgun (WGS) entry which is preliminary data.</text>
</comment>
<dbReference type="EMBL" id="JAEMHL010000005">
    <property type="protein sequence ID" value="MBJ6750986.1"/>
    <property type="molecule type" value="Genomic_DNA"/>
</dbReference>
<evidence type="ECO:0000256" key="1">
    <source>
        <dbReference type="SAM" id="MobiDB-lite"/>
    </source>
</evidence>
<feature type="region of interest" description="Disordered" evidence="1">
    <location>
        <begin position="1"/>
        <end position="23"/>
    </location>
</feature>
<dbReference type="Proteomes" id="UP000614714">
    <property type="component" value="Unassembled WGS sequence"/>
</dbReference>
<sequence length="622" mass="69252">MEIEDQKTEQVAPTASLESTKPLEDAITTATTASAPSIDDLIIAATIEDHQAVLEAIAEEKSAIVQDTYIGKLAKVLGVAKPAISKQMKQVAAFTPTGDEADMDEDLPLKAVFPGLVDLVKDEAGKVRYLVKDDGGLRLENTWVDDDGTVYEPPGTRYIKFPIPNAERVISQYKDTDDTKLYEDLLAFFKRFSYLEDDVWPIIVLSVLLSYMQDHPDVRYIPVIYFYAVAERGKSRTAKTMLATSYRGLHLVDIRPANVIRFAQHFNATIFFDVTDLWKSAEKGEGAQDILLGRFEKGTQVVRVLNPDKGPIADQEYFDVFGSTIVATNEPANITFESRCLSISMPNKPGRYENLTPAMGLPFRDSLTAFRARMMDKQLPYVEPIPGISGRLWDISEPLFQLAQMIAPVAFEQMKRVLLEMSGQKIEDKKDTIEGQLIAAIAKIARFDGNLPTEIPVEEIRTQLNLGKPVQYQVSPQKVGKRIQSLSIKTKAVNGRSRAIITIQELNRLKEQYGLLAPVLSEDPLPLATTDEELHETGISEGRESVESEADDTGFPTENDAAEQSVLKLVESGSEFLATTEEERHKQYLDLISGEGAAKITEAIDTEPPKKRLLIKWAKPKQ</sequence>
<name>A0ABS0YF82_9BACT</name>
<feature type="compositionally biased region" description="Polar residues" evidence="1">
    <location>
        <begin position="9"/>
        <end position="19"/>
    </location>
</feature>
<gene>
    <name evidence="2" type="ORF">JFN91_12250</name>
</gene>
<reference evidence="2 3" key="1">
    <citation type="submission" date="2020-12" db="EMBL/GenBank/DDBJ databases">
        <title>Geomonas sp. Red421, isolated from paddy soil.</title>
        <authorList>
            <person name="Xu Z."/>
            <person name="Zhang Z."/>
            <person name="Masuda Y."/>
            <person name="Itoh H."/>
            <person name="Senoo K."/>
        </authorList>
    </citation>
    <scope>NUCLEOTIDE SEQUENCE [LARGE SCALE GENOMIC DNA]</scope>
    <source>
        <strain evidence="2 3">Red421</strain>
    </source>
</reference>
<dbReference type="RefSeq" id="WP_199389466.1">
    <property type="nucleotide sequence ID" value="NZ_JAEMHL010000005.1"/>
</dbReference>
<accession>A0ABS0YF82</accession>
<feature type="region of interest" description="Disordered" evidence="1">
    <location>
        <begin position="536"/>
        <end position="558"/>
    </location>
</feature>
<evidence type="ECO:0008006" key="4">
    <source>
        <dbReference type="Google" id="ProtNLM"/>
    </source>
</evidence>
<keyword evidence="3" id="KW-1185">Reference proteome</keyword>
<organism evidence="2 3">
    <name type="scientific">Geomonas anaerohicana</name>
    <dbReference type="NCBI Taxonomy" id="2798583"/>
    <lineage>
        <taxon>Bacteria</taxon>
        <taxon>Pseudomonadati</taxon>
        <taxon>Thermodesulfobacteriota</taxon>
        <taxon>Desulfuromonadia</taxon>
        <taxon>Geobacterales</taxon>
        <taxon>Geobacteraceae</taxon>
        <taxon>Geomonas</taxon>
    </lineage>
</organism>
<evidence type="ECO:0000313" key="3">
    <source>
        <dbReference type="Proteomes" id="UP000614714"/>
    </source>
</evidence>
<evidence type="ECO:0000313" key="2">
    <source>
        <dbReference type="EMBL" id="MBJ6750986.1"/>
    </source>
</evidence>
<proteinExistence type="predicted"/>
<protein>
    <recommendedName>
        <fullName evidence="4">DUF3631 domain-containing protein</fullName>
    </recommendedName>
</protein>